<protein>
    <recommendedName>
        <fullName evidence="8">Colicin V production protein</fullName>
    </recommendedName>
</protein>
<organism evidence="6 7">
    <name type="scientific">Desulforamulus reducens (strain ATCC BAA-1160 / DSM 100696 / MI-1)</name>
    <name type="common">Desulfotomaculum reducens</name>
    <dbReference type="NCBI Taxonomy" id="349161"/>
    <lineage>
        <taxon>Bacteria</taxon>
        <taxon>Bacillati</taxon>
        <taxon>Bacillota</taxon>
        <taxon>Clostridia</taxon>
        <taxon>Eubacteriales</taxon>
        <taxon>Peptococcaceae</taxon>
        <taxon>Desulforamulus</taxon>
    </lineage>
</organism>
<evidence type="ECO:0000256" key="2">
    <source>
        <dbReference type="ARBA" id="ARBA00022692"/>
    </source>
</evidence>
<keyword evidence="2 5" id="KW-0812">Transmembrane</keyword>
<keyword evidence="3 5" id="KW-1133">Transmembrane helix</keyword>
<feature type="transmembrane region" description="Helical" evidence="5">
    <location>
        <begin position="110"/>
        <end position="134"/>
    </location>
</feature>
<gene>
    <name evidence="6" type="ordered locus">Dred_3312</name>
</gene>
<dbReference type="eggNOG" id="ENOG502ZH4F">
    <property type="taxonomic scope" value="Bacteria"/>
</dbReference>
<dbReference type="Proteomes" id="UP000001556">
    <property type="component" value="Chromosome"/>
</dbReference>
<dbReference type="AlphaFoldDB" id="A4J9Q9"/>
<evidence type="ECO:0008006" key="8">
    <source>
        <dbReference type="Google" id="ProtNLM"/>
    </source>
</evidence>
<evidence type="ECO:0000313" key="7">
    <source>
        <dbReference type="Proteomes" id="UP000001556"/>
    </source>
</evidence>
<dbReference type="GO" id="GO:0009403">
    <property type="term" value="P:toxin biosynthetic process"/>
    <property type="evidence" value="ECO:0007669"/>
    <property type="project" value="InterPro"/>
</dbReference>
<keyword evidence="7" id="KW-1185">Reference proteome</keyword>
<dbReference type="EMBL" id="CP000612">
    <property type="protein sequence ID" value="ABO51812.1"/>
    <property type="molecule type" value="Genomic_DNA"/>
</dbReference>
<evidence type="ECO:0000256" key="1">
    <source>
        <dbReference type="ARBA" id="ARBA00004141"/>
    </source>
</evidence>
<evidence type="ECO:0000256" key="5">
    <source>
        <dbReference type="SAM" id="Phobius"/>
    </source>
</evidence>
<dbReference type="STRING" id="349161.Dred_3312"/>
<evidence type="ECO:0000256" key="4">
    <source>
        <dbReference type="ARBA" id="ARBA00023136"/>
    </source>
</evidence>
<accession>A4J9Q9</accession>
<evidence type="ECO:0000313" key="6">
    <source>
        <dbReference type="EMBL" id="ABO51812.1"/>
    </source>
</evidence>
<comment type="subcellular location">
    <subcellularLocation>
        <location evidence="1">Membrane</location>
        <topology evidence="1">Multi-pass membrane protein</topology>
    </subcellularLocation>
</comment>
<sequence>MVKSFIKLATLLIAFYAAVTYHNSVAFWLADNWGWADGIAQMIKPLVKLPGAFNNPEILKLPVDLLEKISSQVILPSPWTDIIAQLSQMGPNKTVGQALNLILAQGILKILAFVAIYIIVKTIAGVIAWMLEILLRFSPLGLMDKVGGLLLGFTSGMVIIVVSITILIPLQVPLALLGAGGFLGHLAQGIDHSYLIGVVGPIIKNQNLLPPLLTEFSSQFLFKHIPNGPGTEV</sequence>
<dbReference type="Pfam" id="PF02674">
    <property type="entry name" value="Colicin_V"/>
    <property type="match status" value="1"/>
</dbReference>
<feature type="transmembrane region" description="Helical" evidence="5">
    <location>
        <begin position="146"/>
        <end position="168"/>
    </location>
</feature>
<proteinExistence type="predicted"/>
<dbReference type="HOGENOM" id="CLU_1088720_0_0_9"/>
<keyword evidence="4 5" id="KW-0472">Membrane</keyword>
<evidence type="ECO:0000256" key="3">
    <source>
        <dbReference type="ARBA" id="ARBA00022989"/>
    </source>
</evidence>
<dbReference type="InterPro" id="IPR003825">
    <property type="entry name" value="Colicin-V_CvpA"/>
</dbReference>
<dbReference type="GO" id="GO:0016020">
    <property type="term" value="C:membrane"/>
    <property type="evidence" value="ECO:0007669"/>
    <property type="project" value="UniProtKB-SubCell"/>
</dbReference>
<dbReference type="KEGG" id="drm:Dred_3312"/>
<name>A4J9Q9_DESRM</name>
<reference evidence="6 7" key="1">
    <citation type="submission" date="2007-03" db="EMBL/GenBank/DDBJ databases">
        <title>Complete sequence of Desulfotomaculum reducens MI-1.</title>
        <authorList>
            <consortium name="US DOE Joint Genome Institute"/>
            <person name="Copeland A."/>
            <person name="Lucas S."/>
            <person name="Lapidus A."/>
            <person name="Barry K."/>
            <person name="Detter J.C."/>
            <person name="Glavina del Rio T."/>
            <person name="Hammon N."/>
            <person name="Israni S."/>
            <person name="Dalin E."/>
            <person name="Tice H."/>
            <person name="Pitluck S."/>
            <person name="Sims D."/>
            <person name="Brettin T."/>
            <person name="Bruce D."/>
            <person name="Han C."/>
            <person name="Tapia R."/>
            <person name="Schmutz J."/>
            <person name="Larimer F."/>
            <person name="Land M."/>
            <person name="Hauser L."/>
            <person name="Kyrpides N."/>
            <person name="Kim E."/>
            <person name="Tebo B.M."/>
            <person name="Richardson P."/>
        </authorList>
    </citation>
    <scope>NUCLEOTIDE SEQUENCE [LARGE SCALE GENOMIC DNA]</scope>
    <source>
        <strain evidence="6 7">MI-1</strain>
    </source>
</reference>